<dbReference type="AlphaFoldDB" id="A0AAN6WF51"/>
<dbReference type="PANTHER" id="PTHR38111:SF9">
    <property type="entry name" value="ZN(2)-C6 FUNGAL-TYPE DOMAIN-CONTAINING PROTEIN"/>
    <property type="match status" value="1"/>
</dbReference>
<reference evidence="2" key="1">
    <citation type="journal article" date="2023" name="Mol. Phylogenet. Evol.">
        <title>Genome-scale phylogeny and comparative genomics of the fungal order Sordariales.</title>
        <authorList>
            <person name="Hensen N."/>
            <person name="Bonometti L."/>
            <person name="Westerberg I."/>
            <person name="Brannstrom I.O."/>
            <person name="Guillou S."/>
            <person name="Cros-Aarteil S."/>
            <person name="Calhoun S."/>
            <person name="Haridas S."/>
            <person name="Kuo A."/>
            <person name="Mondo S."/>
            <person name="Pangilinan J."/>
            <person name="Riley R."/>
            <person name="LaButti K."/>
            <person name="Andreopoulos B."/>
            <person name="Lipzen A."/>
            <person name="Chen C."/>
            <person name="Yan M."/>
            <person name="Daum C."/>
            <person name="Ng V."/>
            <person name="Clum A."/>
            <person name="Steindorff A."/>
            <person name="Ohm R.A."/>
            <person name="Martin F."/>
            <person name="Silar P."/>
            <person name="Natvig D.O."/>
            <person name="Lalanne C."/>
            <person name="Gautier V."/>
            <person name="Ament-Velasquez S.L."/>
            <person name="Kruys A."/>
            <person name="Hutchinson M.I."/>
            <person name="Powell A.J."/>
            <person name="Barry K."/>
            <person name="Miller A.N."/>
            <person name="Grigoriev I.V."/>
            <person name="Debuchy R."/>
            <person name="Gladieux P."/>
            <person name="Hiltunen Thoren M."/>
            <person name="Johannesson H."/>
        </authorList>
    </citation>
    <scope>NUCLEOTIDE SEQUENCE</scope>
    <source>
        <strain evidence="2">CBS 892.96</strain>
    </source>
</reference>
<feature type="region of interest" description="Disordered" evidence="1">
    <location>
        <begin position="58"/>
        <end position="90"/>
    </location>
</feature>
<comment type="caution">
    <text evidence="2">The sequence shown here is derived from an EMBL/GenBank/DDBJ whole genome shotgun (WGS) entry which is preliminary data.</text>
</comment>
<dbReference type="Proteomes" id="UP001302321">
    <property type="component" value="Unassembled WGS sequence"/>
</dbReference>
<keyword evidence="3" id="KW-1185">Reference proteome</keyword>
<sequence length="522" mass="58047">MLQKPANCPRIQSEFQESTKGATLAAFAESKKCLESGRECAGYERETVFIIGTIEDQGRCSSHPPRVVKSKKSSSKTSSSKRSDDDGRFQLVANTPLRPAWDNLISLSCQGQAFQVQIAALITPLSTVNRAYATDEDEGEQNRTIFLSFPMYQTPDLTPYPGEDDFQLFSQCMVHLAPPPTSESRGGPGTQTDSIFMFLYEHNNSVTYDPSQPPWKDPSLQTSTVRRLGPGGFRQFPNHHFFARVYRPAAIWTALLSSTPTFLSSPEWQTTPFESHPKSSLDTLLDIFSLLPALFARFNNITCPDQPPTLSRRLLAQDLLSNMIDFELQLSAWLSSITPSRSRPTFWVADPTTLPCPPEIPFTETFAFSNGTTGLGLVYYWAGLVLLWPRMWRLYWLLFEPIIDHGGDVVLGGKLSQVDPMRWSTKETRQVADNVCRGGDWLLAGAAQPDLISWVVEAVSGFYAELPTGTALAGWDEGVGVAGGDGRLEMGWIQGFRGRLQQRGRDIGEVIGGRGWVDYMSF</sequence>
<dbReference type="PANTHER" id="PTHR38111">
    <property type="entry name" value="ZN(2)-C6 FUNGAL-TYPE DOMAIN-CONTAINING PROTEIN-RELATED"/>
    <property type="match status" value="1"/>
</dbReference>
<evidence type="ECO:0000313" key="2">
    <source>
        <dbReference type="EMBL" id="KAK4180016.1"/>
    </source>
</evidence>
<dbReference type="EMBL" id="MU866105">
    <property type="protein sequence ID" value="KAK4180016.1"/>
    <property type="molecule type" value="Genomic_DNA"/>
</dbReference>
<gene>
    <name evidence="2" type="ORF">QBC36DRAFT_307651</name>
</gene>
<accession>A0AAN6WF51</accession>
<evidence type="ECO:0000313" key="3">
    <source>
        <dbReference type="Proteomes" id="UP001302321"/>
    </source>
</evidence>
<protein>
    <submittedName>
        <fullName evidence="2">Uncharacterized protein</fullName>
    </submittedName>
</protein>
<proteinExistence type="predicted"/>
<organism evidence="2 3">
    <name type="scientific">Triangularia setosa</name>
    <dbReference type="NCBI Taxonomy" id="2587417"/>
    <lineage>
        <taxon>Eukaryota</taxon>
        <taxon>Fungi</taxon>
        <taxon>Dikarya</taxon>
        <taxon>Ascomycota</taxon>
        <taxon>Pezizomycotina</taxon>
        <taxon>Sordariomycetes</taxon>
        <taxon>Sordariomycetidae</taxon>
        <taxon>Sordariales</taxon>
        <taxon>Podosporaceae</taxon>
        <taxon>Triangularia</taxon>
    </lineage>
</organism>
<reference evidence="2" key="2">
    <citation type="submission" date="2023-05" db="EMBL/GenBank/DDBJ databases">
        <authorList>
            <consortium name="Lawrence Berkeley National Laboratory"/>
            <person name="Steindorff A."/>
            <person name="Hensen N."/>
            <person name="Bonometti L."/>
            <person name="Westerberg I."/>
            <person name="Brannstrom I.O."/>
            <person name="Guillou S."/>
            <person name="Cros-Aarteil S."/>
            <person name="Calhoun S."/>
            <person name="Haridas S."/>
            <person name="Kuo A."/>
            <person name="Mondo S."/>
            <person name="Pangilinan J."/>
            <person name="Riley R."/>
            <person name="Labutti K."/>
            <person name="Andreopoulos B."/>
            <person name="Lipzen A."/>
            <person name="Chen C."/>
            <person name="Yanf M."/>
            <person name="Daum C."/>
            <person name="Ng V."/>
            <person name="Clum A."/>
            <person name="Ohm R."/>
            <person name="Martin F."/>
            <person name="Silar P."/>
            <person name="Natvig D."/>
            <person name="Lalanne C."/>
            <person name="Gautier V."/>
            <person name="Ament-Velasquez S.L."/>
            <person name="Kruys A."/>
            <person name="Hutchinson M.I."/>
            <person name="Powell A.J."/>
            <person name="Barry K."/>
            <person name="Miller A.N."/>
            <person name="Grigoriev I.V."/>
            <person name="Debuchy R."/>
            <person name="Gladieux P."/>
            <person name="Thoren M.H."/>
            <person name="Johannesson H."/>
        </authorList>
    </citation>
    <scope>NUCLEOTIDE SEQUENCE</scope>
    <source>
        <strain evidence="2">CBS 892.96</strain>
    </source>
</reference>
<dbReference type="InterPro" id="IPR053178">
    <property type="entry name" value="Osmoadaptation_assoc"/>
</dbReference>
<evidence type="ECO:0000256" key="1">
    <source>
        <dbReference type="SAM" id="MobiDB-lite"/>
    </source>
</evidence>
<name>A0AAN6WF51_9PEZI</name>